<evidence type="ECO:0000313" key="1">
    <source>
        <dbReference type="EMBL" id="OWK45789.1"/>
    </source>
</evidence>
<sequence>MTLDEAEREVLAYWGHACEDDFGGPARVDPDRTEVYDWGWVIYLVPVNPENCPPQGRKSYPYAIHNVTGRSIVVGSKALEYAVYELTKVYTKPIDWPPGSPRWAEDSDTHG</sequence>
<dbReference type="OrthoDB" id="5526311at2"/>
<dbReference type="RefSeq" id="WP_088253469.1">
    <property type="nucleotide sequence ID" value="NZ_NIDE01000002.1"/>
</dbReference>
<reference evidence="2" key="1">
    <citation type="submission" date="2017-06" db="EMBL/GenBank/DDBJ databases">
        <title>Genome analysis of Fimbriiglobus ruber SP5, the first member of the order Planctomycetales with confirmed chitinolytic capability.</title>
        <authorList>
            <person name="Ravin N.V."/>
            <person name="Rakitin A.L."/>
            <person name="Ivanova A.A."/>
            <person name="Beletsky A.V."/>
            <person name="Kulichevskaya I.S."/>
            <person name="Mardanov A.V."/>
            <person name="Dedysh S.N."/>
        </authorList>
    </citation>
    <scope>NUCLEOTIDE SEQUENCE [LARGE SCALE GENOMIC DNA]</scope>
    <source>
        <strain evidence="2">SP5</strain>
    </source>
</reference>
<evidence type="ECO:0000313" key="2">
    <source>
        <dbReference type="Proteomes" id="UP000214646"/>
    </source>
</evidence>
<evidence type="ECO:0008006" key="3">
    <source>
        <dbReference type="Google" id="ProtNLM"/>
    </source>
</evidence>
<keyword evidence="2" id="KW-1185">Reference proteome</keyword>
<accession>A0A225E8G8</accession>
<dbReference type="Proteomes" id="UP000214646">
    <property type="component" value="Unassembled WGS sequence"/>
</dbReference>
<proteinExistence type="predicted"/>
<comment type="caution">
    <text evidence="1">The sequence shown here is derived from an EMBL/GenBank/DDBJ whole genome shotgun (WGS) entry which is preliminary data.</text>
</comment>
<organism evidence="1 2">
    <name type="scientific">Fimbriiglobus ruber</name>
    <dbReference type="NCBI Taxonomy" id="1908690"/>
    <lineage>
        <taxon>Bacteria</taxon>
        <taxon>Pseudomonadati</taxon>
        <taxon>Planctomycetota</taxon>
        <taxon>Planctomycetia</taxon>
        <taxon>Gemmatales</taxon>
        <taxon>Gemmataceae</taxon>
        <taxon>Fimbriiglobus</taxon>
    </lineage>
</organism>
<gene>
    <name evidence="1" type="ORF">FRUB_02120</name>
</gene>
<dbReference type="EMBL" id="NIDE01000002">
    <property type="protein sequence ID" value="OWK45789.1"/>
    <property type="molecule type" value="Genomic_DNA"/>
</dbReference>
<protein>
    <recommendedName>
        <fullName evidence="3">Immunity protein 35 domain-containing protein</fullName>
    </recommendedName>
</protein>
<name>A0A225E8G8_9BACT</name>
<dbReference type="AlphaFoldDB" id="A0A225E8G8"/>